<dbReference type="EC" id="2.1.1.37" evidence="7"/>
<dbReference type="Pfam" id="PF00145">
    <property type="entry name" value="DNA_methylase"/>
    <property type="match status" value="1"/>
</dbReference>
<dbReference type="GO" id="GO:0003886">
    <property type="term" value="F:DNA (cytosine-5-)-methyltransferase activity"/>
    <property type="evidence" value="ECO:0007669"/>
    <property type="project" value="UniProtKB-EC"/>
</dbReference>
<dbReference type="InterPro" id="IPR001525">
    <property type="entry name" value="C5_MeTfrase"/>
</dbReference>
<dbReference type="PRINTS" id="PR00105">
    <property type="entry name" value="C5METTRFRASE"/>
</dbReference>
<dbReference type="PANTHER" id="PTHR10629">
    <property type="entry name" value="CYTOSINE-SPECIFIC METHYLTRANSFERASE"/>
    <property type="match status" value="1"/>
</dbReference>
<accession>A0AB33R7E3</accession>
<dbReference type="InterPro" id="IPR050390">
    <property type="entry name" value="C5-Methyltransferase"/>
</dbReference>
<gene>
    <name evidence="8" type="ORF">SDSE_1408</name>
</gene>
<dbReference type="GO" id="GO:0003677">
    <property type="term" value="F:DNA binding"/>
    <property type="evidence" value="ECO:0007669"/>
    <property type="project" value="TreeGrafter"/>
</dbReference>
<protein>
    <recommendedName>
        <fullName evidence="7">Cytosine-specific methyltransferase</fullName>
        <ecNumber evidence="7">2.1.1.37</ecNumber>
    </recommendedName>
</protein>
<dbReference type="EMBL" id="HE858529">
    <property type="protein sequence ID" value="CCI62902.1"/>
    <property type="molecule type" value="Genomic_DNA"/>
</dbReference>
<reference evidence="8 9" key="1">
    <citation type="submission" date="2012-05" db="EMBL/GenBank/DDBJ databases">
        <title>Complete genome sequence of a Streptococcus dysgalactiae subsp. equisimilis strain possessing Lancefield's group A antigen.</title>
        <authorList>
            <person name="Luetticken R."/>
            <person name="Bruellhoff K."/>
            <person name="Van der Linden M."/>
            <person name="Peltroche-Llacsahuanga H."/>
            <person name="Blom J."/>
            <person name="Weber-Lehmann J."/>
            <person name="Ferretti J.J."/>
            <person name="McShan W.M."/>
        </authorList>
    </citation>
    <scope>NUCLEOTIDE SEQUENCE [LARGE SCALE GENOMIC DNA]</scope>
    <source>
        <strain evidence="8 9">AC-2713</strain>
    </source>
</reference>
<evidence type="ECO:0000256" key="5">
    <source>
        <dbReference type="PROSITE-ProRule" id="PRU01016"/>
    </source>
</evidence>
<dbReference type="GO" id="GO:0032259">
    <property type="term" value="P:methylation"/>
    <property type="evidence" value="ECO:0007669"/>
    <property type="project" value="UniProtKB-KW"/>
</dbReference>
<evidence type="ECO:0000313" key="8">
    <source>
        <dbReference type="EMBL" id="CCI62902.1"/>
    </source>
</evidence>
<dbReference type="InterPro" id="IPR029063">
    <property type="entry name" value="SAM-dependent_MTases_sf"/>
</dbReference>
<comment type="similarity">
    <text evidence="5 6">Belongs to the class I-like SAM-binding methyltransferase superfamily. C5-methyltransferase family.</text>
</comment>
<dbReference type="InterPro" id="IPR018117">
    <property type="entry name" value="C5_DNA_meth_AS"/>
</dbReference>
<evidence type="ECO:0000256" key="4">
    <source>
        <dbReference type="ARBA" id="ARBA00022747"/>
    </source>
</evidence>
<dbReference type="RefSeq" id="WP_015057761.1">
    <property type="nucleotide sequence ID" value="NC_019042.1"/>
</dbReference>
<dbReference type="PANTHER" id="PTHR10629:SF52">
    <property type="entry name" value="DNA (CYTOSINE-5)-METHYLTRANSFERASE 1"/>
    <property type="match status" value="1"/>
</dbReference>
<sequence>MLNEFEFRDWLVLNKSYSQKVVKDIVCRLNRVNRYLGLNQNLKIDSYYEIIADISASSSVKSQLRRSIRLYFEFLEFYHSHTKLTNEITNPIKVCSMFSNIGVAEAYLEKIGFDVVVANELEERRAKLYSSIYPRTEMIVGDITNQDVFDMFVEKSKSKNVDVLMATPPCQGMSTAGRQQIDDDRNMLILPVIDAVELINPKYVFIENVPMFLKTSIFVEGENKLIIDFLQEKLSEKYRFSISSIDVSDFGVPQSRERAIILLTRIDLDLIWEIPTPDGKKVTLRDAIGHLPDLDPFIKDLNEEERNKIFPFFSEKRAKALKISKWHEPPHHIFRQVEVMQHTASGETAFDNEVFYPRKADGTAVKGYRNTYKRQSWDRPAYTVTMDNRKISSQNNVHPGRKITTKNGENIYSDARTLTLYEIMLIMTIPENWNIPDNAPEAFVRRIIGEGIPPLFVKKVFDNLSGIRGME</sequence>
<evidence type="ECO:0000313" key="9">
    <source>
        <dbReference type="Proteomes" id="UP000009215"/>
    </source>
</evidence>
<dbReference type="NCBIfam" id="TIGR00675">
    <property type="entry name" value="dcm"/>
    <property type="match status" value="1"/>
</dbReference>
<dbReference type="SUPFAM" id="SSF53335">
    <property type="entry name" value="S-adenosyl-L-methionine-dependent methyltransferases"/>
    <property type="match status" value="1"/>
</dbReference>
<keyword evidence="3 5" id="KW-0949">S-adenosyl-L-methionine</keyword>
<dbReference type="KEGG" id="sdc:SDSE_1408"/>
<name>A0AB33R7E3_STREQ</name>
<dbReference type="GO" id="GO:0044027">
    <property type="term" value="P:negative regulation of gene expression via chromosomal CpG island methylation"/>
    <property type="evidence" value="ECO:0007669"/>
    <property type="project" value="TreeGrafter"/>
</dbReference>
<dbReference type="Gene3D" id="3.90.120.10">
    <property type="entry name" value="DNA Methylase, subunit A, domain 2"/>
    <property type="match status" value="1"/>
</dbReference>
<comment type="catalytic activity">
    <reaction evidence="7">
        <text>a 2'-deoxycytidine in DNA + S-adenosyl-L-methionine = a 5-methyl-2'-deoxycytidine in DNA + S-adenosyl-L-homocysteine + H(+)</text>
        <dbReference type="Rhea" id="RHEA:13681"/>
        <dbReference type="Rhea" id="RHEA-COMP:11369"/>
        <dbReference type="Rhea" id="RHEA-COMP:11370"/>
        <dbReference type="ChEBI" id="CHEBI:15378"/>
        <dbReference type="ChEBI" id="CHEBI:57856"/>
        <dbReference type="ChEBI" id="CHEBI:59789"/>
        <dbReference type="ChEBI" id="CHEBI:85452"/>
        <dbReference type="ChEBI" id="CHEBI:85454"/>
        <dbReference type="EC" id="2.1.1.37"/>
    </reaction>
</comment>
<evidence type="ECO:0000256" key="2">
    <source>
        <dbReference type="ARBA" id="ARBA00022679"/>
    </source>
</evidence>
<dbReference type="PROSITE" id="PS51679">
    <property type="entry name" value="SAM_MT_C5"/>
    <property type="match status" value="1"/>
</dbReference>
<feature type="active site" evidence="5">
    <location>
        <position position="170"/>
    </location>
</feature>
<dbReference type="Proteomes" id="UP000009215">
    <property type="component" value="Chromosome"/>
</dbReference>
<dbReference type="Gene3D" id="3.40.50.150">
    <property type="entry name" value="Vaccinia Virus protein VP39"/>
    <property type="match status" value="1"/>
</dbReference>
<organism evidence="8 9">
    <name type="scientific">Streptococcus dysgalactiae subsp. equisimilis AC-2713</name>
    <dbReference type="NCBI Taxonomy" id="759913"/>
    <lineage>
        <taxon>Bacteria</taxon>
        <taxon>Bacillati</taxon>
        <taxon>Bacillota</taxon>
        <taxon>Bacilli</taxon>
        <taxon>Lactobacillales</taxon>
        <taxon>Streptococcaceae</taxon>
        <taxon>Streptococcus</taxon>
    </lineage>
</organism>
<keyword evidence="1 5" id="KW-0489">Methyltransferase</keyword>
<evidence type="ECO:0000256" key="3">
    <source>
        <dbReference type="ARBA" id="ARBA00022691"/>
    </source>
</evidence>
<evidence type="ECO:0000256" key="6">
    <source>
        <dbReference type="RuleBase" id="RU000416"/>
    </source>
</evidence>
<evidence type="ECO:0000256" key="1">
    <source>
        <dbReference type="ARBA" id="ARBA00022603"/>
    </source>
</evidence>
<keyword evidence="2 5" id="KW-0808">Transferase</keyword>
<evidence type="ECO:0000256" key="7">
    <source>
        <dbReference type="RuleBase" id="RU000417"/>
    </source>
</evidence>
<dbReference type="PROSITE" id="PS00094">
    <property type="entry name" value="C5_MTASE_1"/>
    <property type="match status" value="1"/>
</dbReference>
<keyword evidence="4" id="KW-0680">Restriction system</keyword>
<proteinExistence type="inferred from homology"/>
<dbReference type="AlphaFoldDB" id="A0AB33R7E3"/>
<dbReference type="GO" id="GO:0009307">
    <property type="term" value="P:DNA restriction-modification system"/>
    <property type="evidence" value="ECO:0007669"/>
    <property type="project" value="UniProtKB-KW"/>
</dbReference>